<comment type="caution">
    <text evidence="1">The sequence shown here is derived from an EMBL/GenBank/DDBJ whole genome shotgun (WGS) entry which is preliminary data.</text>
</comment>
<proteinExistence type="predicted"/>
<keyword evidence="2" id="KW-1185">Reference proteome</keyword>
<evidence type="ECO:0000313" key="1">
    <source>
        <dbReference type="EMBL" id="KAH6653599.1"/>
    </source>
</evidence>
<dbReference type="GeneID" id="70138113"/>
<protein>
    <submittedName>
        <fullName evidence="1">Uncharacterized protein</fullName>
    </submittedName>
</protein>
<organism evidence="1 2">
    <name type="scientific">Truncatella angustata</name>
    <dbReference type="NCBI Taxonomy" id="152316"/>
    <lineage>
        <taxon>Eukaryota</taxon>
        <taxon>Fungi</taxon>
        <taxon>Dikarya</taxon>
        <taxon>Ascomycota</taxon>
        <taxon>Pezizomycotina</taxon>
        <taxon>Sordariomycetes</taxon>
        <taxon>Xylariomycetidae</taxon>
        <taxon>Amphisphaeriales</taxon>
        <taxon>Sporocadaceae</taxon>
        <taxon>Truncatella</taxon>
    </lineage>
</organism>
<name>A0A9P8ZY26_9PEZI</name>
<sequence>MADCMPIERNRSSSLFPETSANDWKWRHFPKDTQQYFTEEQFHFVGQINNDLDQYAIMSCDEPYSLSDQNVSEPFWPIPSFFLPEFRIQAVLGLLRHGRRLGELYRKHPMYPHVDAQIETMMLVDDISTSPEHVRKEFTQYMVQAGFLVDPVIDSDIILLDVMNIEQELVRRAWQCMDITLEDCSLIIMLRELLVKSGGRTDSWIKGKHYDTWSTPAMRLAILRSAIGICGSIEGRELDRSNRLCYLQYCRVFRDDWTVRAIDNRDKDLRDLLVQTTDVDLPLVVLLDHDWTKYLDFKRLLLVNIQEELYDAELYVAWRAGFEPSIAYNFLRSGPGTDLFCTQPHKLGILTISMLMEQIDERVIRRHLGARVQTPYNTLESFREDNPKREVVMDDPVH</sequence>
<dbReference type="Proteomes" id="UP000758603">
    <property type="component" value="Unassembled WGS sequence"/>
</dbReference>
<dbReference type="AlphaFoldDB" id="A0A9P8ZY26"/>
<evidence type="ECO:0000313" key="2">
    <source>
        <dbReference type="Proteomes" id="UP000758603"/>
    </source>
</evidence>
<accession>A0A9P8ZY26</accession>
<dbReference type="EMBL" id="JAGPXC010000005">
    <property type="protein sequence ID" value="KAH6653599.1"/>
    <property type="molecule type" value="Genomic_DNA"/>
</dbReference>
<reference evidence="1" key="1">
    <citation type="journal article" date="2021" name="Nat. Commun.">
        <title>Genetic determinants of endophytism in the Arabidopsis root mycobiome.</title>
        <authorList>
            <person name="Mesny F."/>
            <person name="Miyauchi S."/>
            <person name="Thiergart T."/>
            <person name="Pickel B."/>
            <person name="Atanasova L."/>
            <person name="Karlsson M."/>
            <person name="Huettel B."/>
            <person name="Barry K.W."/>
            <person name="Haridas S."/>
            <person name="Chen C."/>
            <person name="Bauer D."/>
            <person name="Andreopoulos W."/>
            <person name="Pangilinan J."/>
            <person name="LaButti K."/>
            <person name="Riley R."/>
            <person name="Lipzen A."/>
            <person name="Clum A."/>
            <person name="Drula E."/>
            <person name="Henrissat B."/>
            <person name="Kohler A."/>
            <person name="Grigoriev I.V."/>
            <person name="Martin F.M."/>
            <person name="Hacquard S."/>
        </authorList>
    </citation>
    <scope>NUCLEOTIDE SEQUENCE</scope>
    <source>
        <strain evidence="1">MPI-SDFR-AT-0073</strain>
    </source>
</reference>
<dbReference type="RefSeq" id="XP_045957876.1">
    <property type="nucleotide sequence ID" value="XM_046109222.1"/>
</dbReference>
<gene>
    <name evidence="1" type="ORF">BKA67DRAFT_692700</name>
</gene>